<organism evidence="1 2">
    <name type="scientific">Microbacterium resistens</name>
    <dbReference type="NCBI Taxonomy" id="156977"/>
    <lineage>
        <taxon>Bacteria</taxon>
        <taxon>Bacillati</taxon>
        <taxon>Actinomycetota</taxon>
        <taxon>Actinomycetes</taxon>
        <taxon>Micrococcales</taxon>
        <taxon>Microbacteriaceae</taxon>
        <taxon>Microbacterium</taxon>
    </lineage>
</organism>
<name>A0ABU1SD32_9MICO</name>
<dbReference type="EMBL" id="JAVDUM010000009">
    <property type="protein sequence ID" value="MDR6867521.1"/>
    <property type="molecule type" value="Genomic_DNA"/>
</dbReference>
<sequence length="60" mass="6726">MNTVYLCVVYWMNPEGTGNDEDIDSIWTTRTAAEKRLAQIGITIGESPPEVRKITLNTVL</sequence>
<protein>
    <submittedName>
        <fullName evidence="1">Uncharacterized protein</fullName>
    </submittedName>
</protein>
<dbReference type="Proteomes" id="UP001259347">
    <property type="component" value="Unassembled WGS sequence"/>
</dbReference>
<comment type="caution">
    <text evidence="1">The sequence shown here is derived from an EMBL/GenBank/DDBJ whole genome shotgun (WGS) entry which is preliminary data.</text>
</comment>
<reference evidence="1 2" key="1">
    <citation type="submission" date="2023-07" db="EMBL/GenBank/DDBJ databases">
        <title>Sorghum-associated microbial communities from plants grown in Nebraska, USA.</title>
        <authorList>
            <person name="Schachtman D."/>
        </authorList>
    </citation>
    <scope>NUCLEOTIDE SEQUENCE [LARGE SCALE GENOMIC DNA]</scope>
    <source>
        <strain evidence="1 2">2980</strain>
    </source>
</reference>
<keyword evidence="2" id="KW-1185">Reference proteome</keyword>
<evidence type="ECO:0000313" key="2">
    <source>
        <dbReference type="Proteomes" id="UP001259347"/>
    </source>
</evidence>
<gene>
    <name evidence="1" type="ORF">J2Y69_002125</name>
</gene>
<proteinExistence type="predicted"/>
<evidence type="ECO:0000313" key="1">
    <source>
        <dbReference type="EMBL" id="MDR6867521.1"/>
    </source>
</evidence>
<accession>A0ABU1SD32</accession>
<dbReference type="RefSeq" id="WP_310020411.1">
    <property type="nucleotide sequence ID" value="NZ_JAVDUM010000009.1"/>
</dbReference>